<dbReference type="EMBL" id="HACG01010882">
    <property type="protein sequence ID" value="CEK57747.1"/>
    <property type="molecule type" value="Transcribed_RNA"/>
</dbReference>
<evidence type="ECO:0000313" key="3">
    <source>
        <dbReference type="EMBL" id="CEK57747.1"/>
    </source>
</evidence>
<feature type="non-terminal residue" evidence="3">
    <location>
        <position position="150"/>
    </location>
</feature>
<keyword evidence="2" id="KW-0812">Transmembrane</keyword>
<feature type="transmembrane region" description="Helical" evidence="2">
    <location>
        <begin position="111"/>
        <end position="129"/>
    </location>
</feature>
<protein>
    <submittedName>
        <fullName evidence="3">Uncharacterized protein</fullName>
    </submittedName>
</protein>
<comment type="similarity">
    <text evidence="1">Belongs to the monovalent cation:proton antiporter 1 (CPA1) transporter (TC 2.A.36) family.</text>
</comment>
<evidence type="ECO:0000256" key="1">
    <source>
        <dbReference type="ARBA" id="ARBA00007367"/>
    </source>
</evidence>
<keyword evidence="2" id="KW-1133">Transmembrane helix</keyword>
<dbReference type="PANTHER" id="PTHR31102:SF1">
    <property type="entry name" value="CATION_H+ EXCHANGER DOMAIN-CONTAINING PROTEIN"/>
    <property type="match status" value="1"/>
</dbReference>
<feature type="transmembrane region" description="Helical" evidence="2">
    <location>
        <begin position="81"/>
        <end position="99"/>
    </location>
</feature>
<keyword evidence="2" id="KW-0472">Membrane</keyword>
<dbReference type="InterPro" id="IPR051843">
    <property type="entry name" value="CPA1_transporter"/>
</dbReference>
<proteinExistence type="inferred from homology"/>
<evidence type="ECO:0000256" key="2">
    <source>
        <dbReference type="SAM" id="Phobius"/>
    </source>
</evidence>
<name>A0A0B6YNJ7_9EUPU</name>
<gene>
    <name evidence="3" type="primary">ORF30967</name>
</gene>
<dbReference type="GO" id="GO:0098662">
    <property type="term" value="P:inorganic cation transmembrane transport"/>
    <property type="evidence" value="ECO:0007669"/>
    <property type="project" value="TreeGrafter"/>
</dbReference>
<feature type="non-terminal residue" evidence="3">
    <location>
        <position position="1"/>
    </location>
</feature>
<accession>A0A0B6YNJ7</accession>
<organism evidence="3">
    <name type="scientific">Arion vulgaris</name>
    <dbReference type="NCBI Taxonomy" id="1028688"/>
    <lineage>
        <taxon>Eukaryota</taxon>
        <taxon>Metazoa</taxon>
        <taxon>Spiralia</taxon>
        <taxon>Lophotrochozoa</taxon>
        <taxon>Mollusca</taxon>
        <taxon>Gastropoda</taxon>
        <taxon>Heterobranchia</taxon>
        <taxon>Euthyneura</taxon>
        <taxon>Panpulmonata</taxon>
        <taxon>Eupulmonata</taxon>
        <taxon>Stylommatophora</taxon>
        <taxon>Helicina</taxon>
        <taxon>Arionoidea</taxon>
        <taxon>Arionidae</taxon>
        <taxon>Arion</taxon>
    </lineage>
</organism>
<dbReference type="AlphaFoldDB" id="A0A0B6YNJ7"/>
<reference evidence="3" key="1">
    <citation type="submission" date="2014-12" db="EMBL/GenBank/DDBJ databases">
        <title>Insight into the proteome of Arion vulgaris.</title>
        <authorList>
            <person name="Aradska J."/>
            <person name="Bulat T."/>
            <person name="Smidak R."/>
            <person name="Sarate P."/>
            <person name="Gangsoo J."/>
            <person name="Sialana F."/>
            <person name="Bilban M."/>
            <person name="Lubec G."/>
        </authorList>
    </citation>
    <scope>NUCLEOTIDE SEQUENCE</scope>
    <source>
        <tissue evidence="3">Skin</tissue>
    </source>
</reference>
<dbReference type="PANTHER" id="PTHR31102">
    <property type="match status" value="1"/>
</dbReference>
<sequence length="150" mass="16410">YCFCFFSAKPELCQTSESKINGTKKECQGHMKSQTSKCSAVTSMCSRCVHPFLATSHPLQENPTTLRKIKQWFLFPPSGKVAAALLTFLIFVAWCTALVSITKKETLPGGSLFPILITFMSTWCGGYIVKQISLPPLLGMLIAGVILGNV</sequence>